<dbReference type="InterPro" id="IPR006665">
    <property type="entry name" value="OmpA-like"/>
</dbReference>
<keyword evidence="5" id="KW-0732">Signal</keyword>
<sequence length="166" mass="17825">MPFRPLVLALIALLAGCASAPPPAANPAAATATDAPGRNSAAAERSEKQAMAAIDTGSSVFFSRNSASLDDAGRTVLRQHAERLKANPKQQVTLAGFSDSTGSRTFSLALADKRITSVHNHLRELGVPTRQMRRAVAGVEENSANCQSEECLRLQRRVEIRYMNPR</sequence>
<dbReference type="InterPro" id="IPR036737">
    <property type="entry name" value="OmpA-like_sf"/>
</dbReference>
<dbReference type="InterPro" id="IPR050330">
    <property type="entry name" value="Bact_OuterMem_StrucFunc"/>
</dbReference>
<dbReference type="GO" id="GO:0009279">
    <property type="term" value="C:cell outer membrane"/>
    <property type="evidence" value="ECO:0007669"/>
    <property type="project" value="UniProtKB-SubCell"/>
</dbReference>
<feature type="chain" id="PRO_5037955481" evidence="5">
    <location>
        <begin position="21"/>
        <end position="166"/>
    </location>
</feature>
<evidence type="ECO:0000256" key="2">
    <source>
        <dbReference type="ARBA" id="ARBA00023136"/>
    </source>
</evidence>
<dbReference type="PROSITE" id="PS51257">
    <property type="entry name" value="PROKAR_LIPOPROTEIN"/>
    <property type="match status" value="1"/>
</dbReference>
<dbReference type="EMBL" id="JABZMI010000155">
    <property type="protein sequence ID" value="MBF1165125.1"/>
    <property type="molecule type" value="Genomic_DNA"/>
</dbReference>
<evidence type="ECO:0000313" key="8">
    <source>
        <dbReference type="Proteomes" id="UP000718593"/>
    </source>
</evidence>
<dbReference type="Gene3D" id="3.30.1330.60">
    <property type="entry name" value="OmpA-like domain"/>
    <property type="match status" value="1"/>
</dbReference>
<dbReference type="PANTHER" id="PTHR30329:SF21">
    <property type="entry name" value="LIPOPROTEIN YIAD-RELATED"/>
    <property type="match status" value="1"/>
</dbReference>
<evidence type="ECO:0000259" key="6">
    <source>
        <dbReference type="PROSITE" id="PS51123"/>
    </source>
</evidence>
<evidence type="ECO:0000256" key="4">
    <source>
        <dbReference type="PROSITE-ProRule" id="PRU00473"/>
    </source>
</evidence>
<evidence type="ECO:0000256" key="1">
    <source>
        <dbReference type="ARBA" id="ARBA00004442"/>
    </source>
</evidence>
<comment type="caution">
    <text evidence="7">The sequence shown here is derived from an EMBL/GenBank/DDBJ whole genome shotgun (WGS) entry which is preliminary data.</text>
</comment>
<protein>
    <submittedName>
        <fullName evidence="7">OmpA family protein</fullName>
    </submittedName>
</protein>
<dbReference type="PROSITE" id="PS51123">
    <property type="entry name" value="OMPA_2"/>
    <property type="match status" value="1"/>
</dbReference>
<evidence type="ECO:0000313" key="7">
    <source>
        <dbReference type="EMBL" id="MBF1165125.1"/>
    </source>
</evidence>
<gene>
    <name evidence="7" type="ORF">HXL68_08795</name>
</gene>
<dbReference type="PANTHER" id="PTHR30329">
    <property type="entry name" value="STATOR ELEMENT OF FLAGELLAR MOTOR COMPLEX"/>
    <property type="match status" value="1"/>
</dbReference>
<dbReference type="AlphaFoldDB" id="A0A930BSN1"/>
<dbReference type="Pfam" id="PF00691">
    <property type="entry name" value="OmpA"/>
    <property type="match status" value="1"/>
</dbReference>
<dbReference type="SUPFAM" id="SSF103088">
    <property type="entry name" value="OmpA-like"/>
    <property type="match status" value="1"/>
</dbReference>
<feature type="signal peptide" evidence="5">
    <location>
        <begin position="1"/>
        <end position="20"/>
    </location>
</feature>
<reference evidence="7" key="1">
    <citation type="submission" date="2020-04" db="EMBL/GenBank/DDBJ databases">
        <title>Deep metagenomics examines the oral microbiome during advanced dental caries in children, revealing novel taxa and co-occurrences with host molecules.</title>
        <authorList>
            <person name="Baker J.L."/>
            <person name="Morton J.T."/>
            <person name="Dinis M."/>
            <person name="Alvarez R."/>
            <person name="Tran N.C."/>
            <person name="Knight R."/>
            <person name="Edlund A."/>
        </authorList>
    </citation>
    <scope>NUCLEOTIDE SEQUENCE</scope>
    <source>
        <strain evidence="7">JCVI_32_bin.24</strain>
    </source>
</reference>
<dbReference type="InterPro" id="IPR006664">
    <property type="entry name" value="OMP_bac"/>
</dbReference>
<organism evidence="7 8">
    <name type="scientific">Dechloromonas agitata</name>
    <dbReference type="NCBI Taxonomy" id="73030"/>
    <lineage>
        <taxon>Bacteria</taxon>
        <taxon>Pseudomonadati</taxon>
        <taxon>Pseudomonadota</taxon>
        <taxon>Betaproteobacteria</taxon>
        <taxon>Rhodocyclales</taxon>
        <taxon>Azonexaceae</taxon>
        <taxon>Dechloromonas</taxon>
    </lineage>
</organism>
<accession>A0A930BSN1</accession>
<evidence type="ECO:0000256" key="3">
    <source>
        <dbReference type="ARBA" id="ARBA00023237"/>
    </source>
</evidence>
<feature type="domain" description="OmpA-like" evidence="6">
    <location>
        <begin position="49"/>
        <end position="166"/>
    </location>
</feature>
<keyword evidence="3" id="KW-0998">Cell outer membrane</keyword>
<evidence type="ECO:0000256" key="5">
    <source>
        <dbReference type="SAM" id="SignalP"/>
    </source>
</evidence>
<comment type="subcellular location">
    <subcellularLocation>
        <location evidence="1">Cell outer membrane</location>
    </subcellularLocation>
</comment>
<name>A0A930BSN1_9RHOO</name>
<dbReference type="PRINTS" id="PR01021">
    <property type="entry name" value="OMPADOMAIN"/>
</dbReference>
<proteinExistence type="predicted"/>
<dbReference type="CDD" id="cd07185">
    <property type="entry name" value="OmpA_C-like"/>
    <property type="match status" value="1"/>
</dbReference>
<dbReference type="Proteomes" id="UP000718593">
    <property type="component" value="Unassembled WGS sequence"/>
</dbReference>
<keyword evidence="2 4" id="KW-0472">Membrane</keyword>